<proteinExistence type="predicted"/>
<dbReference type="PRINTS" id="PR00625">
    <property type="entry name" value="JDOMAIN"/>
</dbReference>
<keyword evidence="1" id="KW-1133">Transmembrane helix</keyword>
<name>A0ABW9ZTK0_9BACT</name>
<dbReference type="PANTHER" id="PTHR24074">
    <property type="entry name" value="CO-CHAPERONE PROTEIN DJLA"/>
    <property type="match status" value="1"/>
</dbReference>
<evidence type="ECO:0000256" key="1">
    <source>
        <dbReference type="SAM" id="Phobius"/>
    </source>
</evidence>
<protein>
    <submittedName>
        <fullName evidence="3">J domain-containing protein</fullName>
    </submittedName>
</protein>
<evidence type="ECO:0000313" key="4">
    <source>
        <dbReference type="Proteomes" id="UP000753802"/>
    </source>
</evidence>
<dbReference type="EMBL" id="JAACJS010000012">
    <property type="protein sequence ID" value="NCI50440.1"/>
    <property type="molecule type" value="Genomic_DNA"/>
</dbReference>
<dbReference type="InterPro" id="IPR018253">
    <property type="entry name" value="DnaJ_domain_CS"/>
</dbReference>
<dbReference type="Pfam" id="PF00226">
    <property type="entry name" value="DnaJ"/>
    <property type="match status" value="1"/>
</dbReference>
<dbReference type="Proteomes" id="UP000753802">
    <property type="component" value="Unassembled WGS sequence"/>
</dbReference>
<dbReference type="PROSITE" id="PS00636">
    <property type="entry name" value="DNAJ_1"/>
    <property type="match status" value="1"/>
</dbReference>
<organism evidence="3 4">
    <name type="scientific">Sediminibacterium roseum</name>
    <dbReference type="NCBI Taxonomy" id="1978412"/>
    <lineage>
        <taxon>Bacteria</taxon>
        <taxon>Pseudomonadati</taxon>
        <taxon>Bacteroidota</taxon>
        <taxon>Chitinophagia</taxon>
        <taxon>Chitinophagales</taxon>
        <taxon>Chitinophagaceae</taxon>
        <taxon>Sediminibacterium</taxon>
    </lineage>
</organism>
<keyword evidence="1" id="KW-0812">Transmembrane</keyword>
<evidence type="ECO:0000259" key="2">
    <source>
        <dbReference type="PROSITE" id="PS50076"/>
    </source>
</evidence>
<dbReference type="PROSITE" id="PS50076">
    <property type="entry name" value="DNAJ_2"/>
    <property type="match status" value="1"/>
</dbReference>
<dbReference type="Gene3D" id="1.10.287.110">
    <property type="entry name" value="DnaJ domain"/>
    <property type="match status" value="1"/>
</dbReference>
<sequence length="220" mass="25148">MAFKDHYQALGVSPSASADAIKRSFRKLAMELHPDKHNNSAAATEKFSRINEAYAVLSDPKKRAEYNYQRYLNHSHYKEKPLARSAEEILLQSSKLAVDIQHRDPLRIDRDILLFRLMEILSDHNLGILEEEKNNAVTTSILQNILASAFHLPFPYAKPLFSKLNALAENDAGNTRLITQFVRQSSQQYFWNRYKIYVALALAALFCFLTYLATKGNQAV</sequence>
<dbReference type="CDD" id="cd06257">
    <property type="entry name" value="DnaJ"/>
    <property type="match status" value="1"/>
</dbReference>
<accession>A0ABW9ZTK0</accession>
<dbReference type="SMART" id="SM00271">
    <property type="entry name" value="DnaJ"/>
    <property type="match status" value="1"/>
</dbReference>
<keyword evidence="4" id="KW-1185">Reference proteome</keyword>
<evidence type="ECO:0000313" key="3">
    <source>
        <dbReference type="EMBL" id="NCI50440.1"/>
    </source>
</evidence>
<comment type="caution">
    <text evidence="3">The sequence shown here is derived from an EMBL/GenBank/DDBJ whole genome shotgun (WGS) entry which is preliminary data.</text>
</comment>
<feature type="transmembrane region" description="Helical" evidence="1">
    <location>
        <begin position="196"/>
        <end position="214"/>
    </location>
</feature>
<dbReference type="InterPro" id="IPR001623">
    <property type="entry name" value="DnaJ_domain"/>
</dbReference>
<dbReference type="RefSeq" id="WP_161818735.1">
    <property type="nucleotide sequence ID" value="NZ_JAACJS010000012.1"/>
</dbReference>
<dbReference type="InterPro" id="IPR050817">
    <property type="entry name" value="DjlA_DnaK_co-chaperone"/>
</dbReference>
<gene>
    <name evidence="3" type="ORF">GWC95_10940</name>
</gene>
<keyword evidence="1" id="KW-0472">Membrane</keyword>
<dbReference type="InterPro" id="IPR036869">
    <property type="entry name" value="J_dom_sf"/>
</dbReference>
<dbReference type="SUPFAM" id="SSF46565">
    <property type="entry name" value="Chaperone J-domain"/>
    <property type="match status" value="1"/>
</dbReference>
<feature type="domain" description="J" evidence="2">
    <location>
        <begin position="5"/>
        <end position="70"/>
    </location>
</feature>
<reference evidence="3 4" key="1">
    <citation type="submission" date="2020-01" db="EMBL/GenBank/DDBJ databases">
        <title>Genome analysis.</title>
        <authorList>
            <person name="Wu S."/>
            <person name="Wang G."/>
        </authorList>
    </citation>
    <scope>NUCLEOTIDE SEQUENCE [LARGE SCALE GENOMIC DNA]</scope>
    <source>
        <strain evidence="3 4">SYL130</strain>
    </source>
</reference>